<evidence type="ECO:0000313" key="10">
    <source>
        <dbReference type="Proteomes" id="UP000654304"/>
    </source>
</evidence>
<comment type="caution">
    <text evidence="9">The sequence shown here is derived from an EMBL/GenBank/DDBJ whole genome shotgun (WGS) entry which is preliminary data.</text>
</comment>
<evidence type="ECO:0000256" key="8">
    <source>
        <dbReference type="RuleBase" id="RU364100"/>
    </source>
</evidence>
<dbReference type="SUPFAM" id="SSF143081">
    <property type="entry name" value="BB1717-like"/>
    <property type="match status" value="1"/>
</dbReference>
<organism evidence="9 10">
    <name type="scientific">Undibacterium curvum</name>
    <dbReference type="NCBI Taxonomy" id="2762294"/>
    <lineage>
        <taxon>Bacteria</taxon>
        <taxon>Pseudomonadati</taxon>
        <taxon>Pseudomonadota</taxon>
        <taxon>Betaproteobacteria</taxon>
        <taxon>Burkholderiales</taxon>
        <taxon>Oxalobacteraceae</taxon>
        <taxon>Undibacterium</taxon>
    </lineage>
</organism>
<dbReference type="Gene3D" id="3.90.1680.10">
    <property type="entry name" value="SOS response associated peptidase-like"/>
    <property type="match status" value="1"/>
</dbReference>
<keyword evidence="4 8" id="KW-0378">Hydrolase</keyword>
<dbReference type="RefSeq" id="WP_186903416.1">
    <property type="nucleotide sequence ID" value="NZ_JACOGD010000004.1"/>
</dbReference>
<dbReference type="Proteomes" id="UP000654304">
    <property type="component" value="Unassembled WGS sequence"/>
</dbReference>
<evidence type="ECO:0000256" key="3">
    <source>
        <dbReference type="ARBA" id="ARBA00022763"/>
    </source>
</evidence>
<keyword evidence="2 8" id="KW-0645">Protease</keyword>
<dbReference type="PANTHER" id="PTHR13604:SF0">
    <property type="entry name" value="ABASIC SITE PROCESSING PROTEIN HMCES"/>
    <property type="match status" value="1"/>
</dbReference>
<keyword evidence="3" id="KW-0227">DNA damage</keyword>
<keyword evidence="10" id="KW-1185">Reference proteome</keyword>
<keyword evidence="7" id="KW-0456">Lyase</keyword>
<protein>
    <recommendedName>
        <fullName evidence="8">Abasic site processing protein</fullName>
        <ecNumber evidence="8">3.4.-.-</ecNumber>
    </recommendedName>
</protein>
<evidence type="ECO:0000256" key="2">
    <source>
        <dbReference type="ARBA" id="ARBA00022670"/>
    </source>
</evidence>
<dbReference type="Pfam" id="PF02586">
    <property type="entry name" value="SRAP"/>
    <property type="match status" value="1"/>
</dbReference>
<comment type="similarity">
    <text evidence="1 8">Belongs to the SOS response-associated peptidase family.</text>
</comment>
<evidence type="ECO:0000256" key="6">
    <source>
        <dbReference type="ARBA" id="ARBA00023125"/>
    </source>
</evidence>
<keyword evidence="5" id="KW-0190">Covalent protein-DNA linkage</keyword>
<evidence type="ECO:0000256" key="1">
    <source>
        <dbReference type="ARBA" id="ARBA00008136"/>
    </source>
</evidence>
<dbReference type="InterPro" id="IPR036590">
    <property type="entry name" value="SRAP-like"/>
</dbReference>
<reference evidence="9 10" key="1">
    <citation type="submission" date="2020-08" db="EMBL/GenBank/DDBJ databases">
        <title>Novel species isolated from subtropical streams in China.</title>
        <authorList>
            <person name="Lu H."/>
        </authorList>
    </citation>
    <scope>NUCLEOTIDE SEQUENCE [LARGE SCALE GENOMIC DNA]</scope>
    <source>
        <strain evidence="9 10">CY22W</strain>
    </source>
</reference>
<evidence type="ECO:0000313" key="9">
    <source>
        <dbReference type="EMBL" id="MBC3931672.1"/>
    </source>
</evidence>
<name>A0ABR7A4A8_9BURK</name>
<evidence type="ECO:0000256" key="7">
    <source>
        <dbReference type="ARBA" id="ARBA00023239"/>
    </source>
</evidence>
<evidence type="ECO:0000256" key="5">
    <source>
        <dbReference type="ARBA" id="ARBA00023124"/>
    </source>
</evidence>
<accession>A0ABR7A4A8</accession>
<keyword evidence="6" id="KW-0238">DNA-binding</keyword>
<gene>
    <name evidence="9" type="ORF">H8K43_08330</name>
</gene>
<dbReference type="EC" id="3.4.-.-" evidence="8"/>
<dbReference type="EMBL" id="JACOGD010000004">
    <property type="protein sequence ID" value="MBC3931672.1"/>
    <property type="molecule type" value="Genomic_DNA"/>
</dbReference>
<evidence type="ECO:0000256" key="4">
    <source>
        <dbReference type="ARBA" id="ARBA00022801"/>
    </source>
</evidence>
<sequence length="220" mass="24932">MCVNFTPSRKDQLNTAFSVQPPASCDWKNEVWQDDAAPVIIADASAGRICISASYGMLPKHQFAPGSKRYSTMNARAETIASLKSYRSAWQHGQRCVVPMQNFFEPNYESGKAQRWHIGVQGQDNFLVAGLFQAWESVDKLLSYSFTQITINADQHPLMKRFHQPGEEKRSLVILPAENIDAWLHCRDLEQARDMLQLYPADKMWGRPVDTNPPAQASLF</sequence>
<dbReference type="PANTHER" id="PTHR13604">
    <property type="entry name" value="DC12-RELATED"/>
    <property type="match status" value="1"/>
</dbReference>
<proteinExistence type="inferred from homology"/>
<dbReference type="InterPro" id="IPR003738">
    <property type="entry name" value="SRAP"/>
</dbReference>